<evidence type="ECO:0000313" key="3">
    <source>
        <dbReference type="Proteomes" id="UP001279734"/>
    </source>
</evidence>
<reference evidence="2" key="1">
    <citation type="submission" date="2023-05" db="EMBL/GenBank/DDBJ databases">
        <title>Nepenthes gracilis genome sequencing.</title>
        <authorList>
            <person name="Fukushima K."/>
        </authorList>
    </citation>
    <scope>NUCLEOTIDE SEQUENCE</scope>
    <source>
        <strain evidence="2">SING2019-196</strain>
    </source>
</reference>
<keyword evidence="3" id="KW-1185">Reference proteome</keyword>
<proteinExistence type="predicted"/>
<feature type="compositionally biased region" description="Low complexity" evidence="1">
    <location>
        <begin position="21"/>
        <end position="32"/>
    </location>
</feature>
<sequence length="155" mass="16755">MMTLPDNTAMWMPSETSMDLPQSPSTTQNSPSLERNSMNLVGEMDGDNRGKPVSEMDVPIIEEDGKDGADECVLILASPEGPPCSPTLTLPSNFPILTSSKTNMDISRRFTTTEISPSLEVMVGENQGKGQESMSSKMGLPVIEKKGRMILMSVS</sequence>
<name>A0AAD3SA49_NEPGR</name>
<feature type="region of interest" description="Disordered" evidence="1">
    <location>
        <begin position="1"/>
        <end position="54"/>
    </location>
</feature>
<gene>
    <name evidence="2" type="ORF">Nepgr_009153</name>
</gene>
<dbReference type="AlphaFoldDB" id="A0AAD3SA49"/>
<dbReference type="EMBL" id="BSYO01000007">
    <property type="protein sequence ID" value="GMH07313.1"/>
    <property type="molecule type" value="Genomic_DNA"/>
</dbReference>
<organism evidence="2 3">
    <name type="scientific">Nepenthes gracilis</name>
    <name type="common">Slender pitcher plant</name>
    <dbReference type="NCBI Taxonomy" id="150966"/>
    <lineage>
        <taxon>Eukaryota</taxon>
        <taxon>Viridiplantae</taxon>
        <taxon>Streptophyta</taxon>
        <taxon>Embryophyta</taxon>
        <taxon>Tracheophyta</taxon>
        <taxon>Spermatophyta</taxon>
        <taxon>Magnoliopsida</taxon>
        <taxon>eudicotyledons</taxon>
        <taxon>Gunneridae</taxon>
        <taxon>Pentapetalae</taxon>
        <taxon>Caryophyllales</taxon>
        <taxon>Nepenthaceae</taxon>
        <taxon>Nepenthes</taxon>
    </lineage>
</organism>
<evidence type="ECO:0000256" key="1">
    <source>
        <dbReference type="SAM" id="MobiDB-lite"/>
    </source>
</evidence>
<protein>
    <submittedName>
        <fullName evidence="2">Uncharacterized protein</fullName>
    </submittedName>
</protein>
<accession>A0AAD3SA49</accession>
<dbReference type="Proteomes" id="UP001279734">
    <property type="component" value="Unassembled WGS sequence"/>
</dbReference>
<comment type="caution">
    <text evidence="2">The sequence shown here is derived from an EMBL/GenBank/DDBJ whole genome shotgun (WGS) entry which is preliminary data.</text>
</comment>
<evidence type="ECO:0000313" key="2">
    <source>
        <dbReference type="EMBL" id="GMH07313.1"/>
    </source>
</evidence>